<dbReference type="Proteomes" id="UP000807371">
    <property type="component" value="Unassembled WGS sequence"/>
</dbReference>
<feature type="region of interest" description="Disordered" evidence="1">
    <location>
        <begin position="349"/>
        <end position="368"/>
    </location>
</feature>
<keyword evidence="3" id="KW-1185">Reference proteome</keyword>
<dbReference type="EMBL" id="JACYXC010000001">
    <property type="protein sequence ID" value="MBH5335446.1"/>
    <property type="molecule type" value="Genomic_DNA"/>
</dbReference>
<evidence type="ECO:0000313" key="3">
    <source>
        <dbReference type="Proteomes" id="UP000807371"/>
    </source>
</evidence>
<comment type="caution">
    <text evidence="2">The sequence shown here is derived from an EMBL/GenBank/DDBJ whole genome shotgun (WGS) entry which is preliminary data.</text>
</comment>
<dbReference type="PROSITE" id="PS51257">
    <property type="entry name" value="PROKAR_LIPOPROTEIN"/>
    <property type="match status" value="1"/>
</dbReference>
<organism evidence="2 3">
    <name type="scientific">Streptomyces pactum</name>
    <dbReference type="NCBI Taxonomy" id="68249"/>
    <lineage>
        <taxon>Bacteria</taxon>
        <taxon>Bacillati</taxon>
        <taxon>Actinomycetota</taxon>
        <taxon>Actinomycetes</taxon>
        <taxon>Kitasatosporales</taxon>
        <taxon>Streptomycetaceae</taxon>
        <taxon>Streptomyces</taxon>
    </lineage>
</organism>
<evidence type="ECO:0000256" key="1">
    <source>
        <dbReference type="SAM" id="MobiDB-lite"/>
    </source>
</evidence>
<feature type="region of interest" description="Disordered" evidence="1">
    <location>
        <begin position="182"/>
        <end position="208"/>
    </location>
</feature>
<evidence type="ECO:0000313" key="2">
    <source>
        <dbReference type="EMBL" id="MBH5335446.1"/>
    </source>
</evidence>
<dbReference type="RefSeq" id="WP_197988997.1">
    <property type="nucleotide sequence ID" value="NZ_JACYXC010000001.1"/>
</dbReference>
<name>A0ABS0NJV7_9ACTN</name>
<accession>A0ABS0NJV7</accession>
<reference evidence="2 3" key="1">
    <citation type="submission" date="2020-09" db="EMBL/GenBank/DDBJ databases">
        <title>Biosynthesis of the nuclear factor of activated T cells inhibitor NFAT-133 and its congeners in Streptomyces pactum.</title>
        <authorList>
            <person name="Zhou W."/>
            <person name="Posri P."/>
            <person name="Abugrain M.E."/>
            <person name="Weisberg A.J."/>
            <person name="Chang J.H."/>
            <person name="Mahmud T."/>
        </authorList>
    </citation>
    <scope>NUCLEOTIDE SEQUENCE [LARGE SCALE GENOMIC DNA]</scope>
    <source>
        <strain evidence="2 3">ATCC 27456</strain>
    </source>
</reference>
<proteinExistence type="predicted"/>
<gene>
    <name evidence="2" type="ORF">IHE55_11815</name>
</gene>
<protein>
    <submittedName>
        <fullName evidence="2">Uncharacterized protein</fullName>
    </submittedName>
</protein>
<sequence length="368" mass="38248">MPTASRVPGRPVARRTSAVAGCAAVLAVTLAGCGEAGNVPPGERLNGAVERLGERESLSVSFRLDAPPERMAELLDIAPTGPGSGGEAPAVDGLRVRFEVRAKKPIAEAGEKDLVGARLTFGTRDADLAEYRMVGTSVYYRADFGAFAELAGGPEGGPFGEELDKRFGDKWFRVDTDELTEDGPFDGFGPGAKRKGKADGTAPGLSPAQGQKVLDALRTAVADGVTVEDRGTRDGVTHVVATGSARQLLTGVVDALRPVAGELPGGEDLPTAKDLRDVPDEEVSLDFSVRDGALTGIGADLAPLVDGGREGEKFPVGVEFGAAGEITAPPAADTVRPEEMFQEFLGEEGFDDLADDEDADADFSVEPL</sequence>